<dbReference type="Gene3D" id="3.10.310.10">
    <property type="entry name" value="Diaminopimelate Epimerase, Chain A, domain 1"/>
    <property type="match status" value="2"/>
</dbReference>
<evidence type="ECO:0000313" key="4">
    <source>
        <dbReference type="Proteomes" id="UP000183987"/>
    </source>
</evidence>
<dbReference type="EMBL" id="FQUE01000001">
    <property type="protein sequence ID" value="SHE44216.1"/>
    <property type="molecule type" value="Genomic_DNA"/>
</dbReference>
<keyword evidence="4" id="KW-1185">Reference proteome</keyword>
<dbReference type="GO" id="GO:0016853">
    <property type="term" value="F:isomerase activity"/>
    <property type="evidence" value="ECO:0007669"/>
    <property type="project" value="UniProtKB-KW"/>
</dbReference>
<dbReference type="RefSeq" id="WP_072855492.1">
    <property type="nucleotide sequence ID" value="NZ_FQUE01000001.1"/>
</dbReference>
<name>A0A1M4TIE6_LOKAT</name>
<evidence type="ECO:0000256" key="2">
    <source>
        <dbReference type="PIRSR" id="PIRSR016184-1"/>
    </source>
</evidence>
<feature type="active site" evidence="2">
    <location>
        <position position="45"/>
    </location>
</feature>
<proteinExistence type="inferred from homology"/>
<protein>
    <submittedName>
        <fullName evidence="3">Trans-2,3-dihydro-3-hydroxyanthranilate isomerase</fullName>
    </submittedName>
</protein>
<dbReference type="OrthoDB" id="9788221at2"/>
<dbReference type="STRING" id="366533.SAMN05444339_101376"/>
<reference evidence="4" key="1">
    <citation type="submission" date="2016-11" db="EMBL/GenBank/DDBJ databases">
        <authorList>
            <person name="Varghese N."/>
            <person name="Submissions S."/>
        </authorList>
    </citation>
    <scope>NUCLEOTIDE SEQUENCE [LARGE SCALE GENOMIC DNA]</scope>
    <source>
        <strain evidence="4">DSM 29326</strain>
    </source>
</reference>
<evidence type="ECO:0000313" key="3">
    <source>
        <dbReference type="EMBL" id="SHE44216.1"/>
    </source>
</evidence>
<evidence type="ECO:0000256" key="1">
    <source>
        <dbReference type="ARBA" id="ARBA00008270"/>
    </source>
</evidence>
<dbReference type="PIRSF" id="PIRSF016184">
    <property type="entry name" value="PhzC_PhzF"/>
    <property type="match status" value="1"/>
</dbReference>
<dbReference type="InterPro" id="IPR003719">
    <property type="entry name" value="Phenazine_PhzF-like"/>
</dbReference>
<sequence>MTAYVVYDVFTDRPFGGNQLAVFPDAGALPEGLLHPIAREFNFSEVVFVFPPDDLRHSARVRIFTPTQEVPFAGHPLIGTAVALADLGFPAEMILETGVGPIPCTVADGRASFTATTPLTRHATPDIALVARALGLRPGDIDTGLHAPVQAGVGLAFVIARLTDRDTLRRCQPDVAAMREGAALHPAGLDFATLAYVIDGDTVHARMFAPVDNIPEDPATGSAAAALCALLHDLTGVPQRLSIHQGLDMGRPSLILAQTDGPDAGVIISGNAVRVMEGQFRVDR</sequence>
<accession>A0A1M4TIE6</accession>
<dbReference type="AlphaFoldDB" id="A0A1M4TIE6"/>
<dbReference type="Pfam" id="PF02567">
    <property type="entry name" value="PhzC-PhzF"/>
    <property type="match status" value="1"/>
</dbReference>
<dbReference type="PANTHER" id="PTHR13774:SF32">
    <property type="entry name" value="ANTISENSE-ENHANCING SEQUENCE 1"/>
    <property type="match status" value="1"/>
</dbReference>
<dbReference type="GO" id="GO:0005737">
    <property type="term" value="C:cytoplasm"/>
    <property type="evidence" value="ECO:0007669"/>
    <property type="project" value="TreeGrafter"/>
</dbReference>
<dbReference type="SUPFAM" id="SSF54506">
    <property type="entry name" value="Diaminopimelate epimerase-like"/>
    <property type="match status" value="1"/>
</dbReference>
<dbReference type="PANTHER" id="PTHR13774">
    <property type="entry name" value="PHENAZINE BIOSYNTHESIS PROTEIN"/>
    <property type="match status" value="1"/>
</dbReference>
<dbReference type="NCBIfam" id="TIGR00654">
    <property type="entry name" value="PhzF_family"/>
    <property type="match status" value="1"/>
</dbReference>
<keyword evidence="3" id="KW-0413">Isomerase</keyword>
<dbReference type="Proteomes" id="UP000183987">
    <property type="component" value="Unassembled WGS sequence"/>
</dbReference>
<comment type="similarity">
    <text evidence="1">Belongs to the PhzF family.</text>
</comment>
<gene>
    <name evidence="3" type="ORF">SAMN05444339_101376</name>
</gene>
<organism evidence="3 4">
    <name type="scientific">Loktanella atrilutea</name>
    <dbReference type="NCBI Taxonomy" id="366533"/>
    <lineage>
        <taxon>Bacteria</taxon>
        <taxon>Pseudomonadati</taxon>
        <taxon>Pseudomonadota</taxon>
        <taxon>Alphaproteobacteria</taxon>
        <taxon>Rhodobacterales</taxon>
        <taxon>Roseobacteraceae</taxon>
        <taxon>Loktanella</taxon>
    </lineage>
</organism>